<protein>
    <submittedName>
        <fullName evidence="2">Uncharacterized protein</fullName>
    </submittedName>
</protein>
<evidence type="ECO:0000313" key="2">
    <source>
        <dbReference type="EMBL" id="KIM24792.1"/>
    </source>
</evidence>
<dbReference type="STRING" id="933852.A0A0C2X674"/>
<dbReference type="OrthoDB" id="3033142at2759"/>
<evidence type="ECO:0000256" key="1">
    <source>
        <dbReference type="SAM" id="MobiDB-lite"/>
    </source>
</evidence>
<dbReference type="Proteomes" id="UP000054097">
    <property type="component" value="Unassembled WGS sequence"/>
</dbReference>
<name>A0A0C2X674_SERVB</name>
<reference evidence="2 3" key="1">
    <citation type="submission" date="2014-04" db="EMBL/GenBank/DDBJ databases">
        <authorList>
            <consortium name="DOE Joint Genome Institute"/>
            <person name="Kuo A."/>
            <person name="Zuccaro A."/>
            <person name="Kohler A."/>
            <person name="Nagy L.G."/>
            <person name="Floudas D."/>
            <person name="Copeland A."/>
            <person name="Barry K.W."/>
            <person name="Cichocki N."/>
            <person name="Veneault-Fourrey C."/>
            <person name="LaButti K."/>
            <person name="Lindquist E.A."/>
            <person name="Lipzen A."/>
            <person name="Lundell T."/>
            <person name="Morin E."/>
            <person name="Murat C."/>
            <person name="Sun H."/>
            <person name="Tunlid A."/>
            <person name="Henrissat B."/>
            <person name="Grigoriev I.V."/>
            <person name="Hibbett D.S."/>
            <person name="Martin F."/>
            <person name="Nordberg H.P."/>
            <person name="Cantor M.N."/>
            <person name="Hua S.X."/>
        </authorList>
    </citation>
    <scope>NUCLEOTIDE SEQUENCE [LARGE SCALE GENOMIC DNA]</scope>
    <source>
        <strain evidence="2 3">MAFF 305830</strain>
    </source>
</reference>
<dbReference type="EMBL" id="KN824320">
    <property type="protein sequence ID" value="KIM24792.1"/>
    <property type="molecule type" value="Genomic_DNA"/>
</dbReference>
<sequence length="199" mass="22385">MFSIAVRMPYVSKVPETAQSVDGQEFIEKPLLVGTLEAAHAFALDFHLVVRKPGFCPFCVYDMSLPWHRRMKQFSLPTIFRDHLVTHILSLSDDETYKCPDPCCSPSQYGPQELGSHLVLVHLLPVYGNVQAPHKLVNWGAPALRTSFWVREGFKNAKKAEKVKKKAQNTADSECSDSVAESEEELETEDEMSSVVTDE</sequence>
<feature type="compositionally biased region" description="Acidic residues" evidence="1">
    <location>
        <begin position="180"/>
        <end position="199"/>
    </location>
</feature>
<keyword evidence="3" id="KW-1185">Reference proteome</keyword>
<reference evidence="3" key="2">
    <citation type="submission" date="2015-01" db="EMBL/GenBank/DDBJ databases">
        <title>Evolutionary Origins and Diversification of the Mycorrhizal Mutualists.</title>
        <authorList>
            <consortium name="DOE Joint Genome Institute"/>
            <consortium name="Mycorrhizal Genomics Consortium"/>
            <person name="Kohler A."/>
            <person name="Kuo A."/>
            <person name="Nagy L.G."/>
            <person name="Floudas D."/>
            <person name="Copeland A."/>
            <person name="Barry K.W."/>
            <person name="Cichocki N."/>
            <person name="Veneault-Fourrey C."/>
            <person name="LaButti K."/>
            <person name="Lindquist E.A."/>
            <person name="Lipzen A."/>
            <person name="Lundell T."/>
            <person name="Morin E."/>
            <person name="Murat C."/>
            <person name="Riley R."/>
            <person name="Ohm R."/>
            <person name="Sun H."/>
            <person name="Tunlid A."/>
            <person name="Henrissat B."/>
            <person name="Grigoriev I.V."/>
            <person name="Hibbett D.S."/>
            <person name="Martin F."/>
        </authorList>
    </citation>
    <scope>NUCLEOTIDE SEQUENCE [LARGE SCALE GENOMIC DNA]</scope>
    <source>
        <strain evidence="3">MAFF 305830</strain>
    </source>
</reference>
<gene>
    <name evidence="2" type="ORF">M408DRAFT_331610</name>
</gene>
<dbReference type="AlphaFoldDB" id="A0A0C2X674"/>
<feature type="region of interest" description="Disordered" evidence="1">
    <location>
        <begin position="160"/>
        <end position="199"/>
    </location>
</feature>
<organism evidence="2 3">
    <name type="scientific">Serendipita vermifera MAFF 305830</name>
    <dbReference type="NCBI Taxonomy" id="933852"/>
    <lineage>
        <taxon>Eukaryota</taxon>
        <taxon>Fungi</taxon>
        <taxon>Dikarya</taxon>
        <taxon>Basidiomycota</taxon>
        <taxon>Agaricomycotina</taxon>
        <taxon>Agaricomycetes</taxon>
        <taxon>Sebacinales</taxon>
        <taxon>Serendipitaceae</taxon>
        <taxon>Serendipita</taxon>
    </lineage>
</organism>
<accession>A0A0C2X674</accession>
<dbReference type="HOGENOM" id="CLU_1372950_0_0_1"/>
<evidence type="ECO:0000313" key="3">
    <source>
        <dbReference type="Proteomes" id="UP000054097"/>
    </source>
</evidence>
<proteinExistence type="predicted"/>